<dbReference type="GO" id="GO:0005634">
    <property type="term" value="C:nucleus"/>
    <property type="evidence" value="ECO:0007669"/>
    <property type="project" value="TreeGrafter"/>
</dbReference>
<protein>
    <submittedName>
        <fullName evidence="9">DUF4819 domain-containing protein</fullName>
    </submittedName>
</protein>
<dbReference type="WBParaSite" id="maker-uti_cns_0010204-snap-gene-0.6-mRNA-1">
    <property type="protein sequence ID" value="maker-uti_cns_0010204-snap-gene-0.6-mRNA-1"/>
    <property type="gene ID" value="maker-uti_cns_0010204-snap-gene-0.6"/>
</dbReference>
<keyword evidence="2" id="KW-0805">Transcription regulation</keyword>
<feature type="compositionally biased region" description="Acidic residues" evidence="6">
    <location>
        <begin position="555"/>
        <end position="567"/>
    </location>
</feature>
<evidence type="ECO:0000256" key="1">
    <source>
        <dbReference type="ARBA" id="ARBA00022553"/>
    </source>
</evidence>
<feature type="compositionally biased region" description="Low complexity" evidence="6">
    <location>
        <begin position="570"/>
        <end position="586"/>
    </location>
</feature>
<organism evidence="8 9">
    <name type="scientific">Macrostomum lignano</name>
    <dbReference type="NCBI Taxonomy" id="282301"/>
    <lineage>
        <taxon>Eukaryota</taxon>
        <taxon>Metazoa</taxon>
        <taxon>Spiralia</taxon>
        <taxon>Lophotrochozoa</taxon>
        <taxon>Platyhelminthes</taxon>
        <taxon>Rhabditophora</taxon>
        <taxon>Macrostomorpha</taxon>
        <taxon>Macrostomida</taxon>
        <taxon>Macrostomidae</taxon>
        <taxon>Macrostomum</taxon>
    </lineage>
</organism>
<keyword evidence="4" id="KW-0804">Transcription</keyword>
<keyword evidence="8" id="KW-1185">Reference proteome</keyword>
<feature type="region of interest" description="Disordered" evidence="6">
    <location>
        <begin position="634"/>
        <end position="679"/>
    </location>
</feature>
<dbReference type="InterPro" id="IPR032147">
    <property type="entry name" value="Cic_dom"/>
</dbReference>
<feature type="compositionally biased region" description="Low complexity" evidence="6">
    <location>
        <begin position="493"/>
        <end position="533"/>
    </location>
</feature>
<evidence type="ECO:0000259" key="7">
    <source>
        <dbReference type="Pfam" id="PF16090"/>
    </source>
</evidence>
<feature type="compositionally biased region" description="Low complexity" evidence="6">
    <location>
        <begin position="638"/>
        <end position="653"/>
    </location>
</feature>
<dbReference type="AlphaFoldDB" id="A0A1I8I5R0"/>
<feature type="region of interest" description="Disordered" evidence="6">
    <location>
        <begin position="211"/>
        <end position="339"/>
    </location>
</feature>
<evidence type="ECO:0000256" key="2">
    <source>
        <dbReference type="ARBA" id="ARBA00023015"/>
    </source>
</evidence>
<sequence length="690" mass="73998">MQKSSSFQTRHTQLPDLLAWRGARILFYQPTRRAYLPGIIRDFSADHAVIEPDDGQPASCLLNIPISSIIADAVPQSAQLAESGTPVCVTASAVSTAASIASSSSAKSTDDNRGVYLPGRVRHQQGAGGSGRVSVHLDCPQQAGDAEELIVSVHRSQLRLLQPPWQEELLAWGLEMQLEMQQAVLNAAAAAAAEDPEPSANLLEEDFNSENNAAEDEERGSDSQEPDVEVEEFDDAQSDHVTTAPDDSDNIIVDEAQTEAAGHDDPVDEEELEEEEADDKSMPCLEEAASSASAASAPGCSTQRQAAARLLDHGPLPSMPLPLPLPLPPPPHMSKSIQQHQPLPYPLHQHHHAVSDSDPSAVASGSSASAAAAAAAAALQNKYKKGDIVRTPSGVRKKFNGKQWRRLCSADGCNKESQRRGYCSRHLSQKGKASKYQRPLEPWFHHPHLHPHHHPHQHQRGAASGHSSSAQHPPPPHPGFPPGLLPPPPPHLPHQYPGQPHQHGFPHPGFLAAAAAAVSEAALRHQQQQQRRGLPPPPPCTSLLPILEAKQQFSDNDDEAESDEDQPDPGNNNNNNHSNGNNDGSGARTPSMRRMTMMATSKTVRRRLCDCCPSFGGAAAEAAVAIRIVQPDQYETGSPQSASDSSQSPCASPGPANHMGAQRLGWEFEDQPESSNCPPQSVLACAVKLE</sequence>
<dbReference type="GO" id="GO:0000981">
    <property type="term" value="F:DNA-binding transcription factor activity, RNA polymerase II-specific"/>
    <property type="evidence" value="ECO:0007669"/>
    <property type="project" value="TreeGrafter"/>
</dbReference>
<feature type="region of interest" description="Disordered" evidence="6">
    <location>
        <begin position="414"/>
        <end position="592"/>
    </location>
</feature>
<dbReference type="InterPro" id="IPR052412">
    <property type="entry name" value="CC-Dev_Transcription_Reg"/>
</dbReference>
<evidence type="ECO:0000313" key="8">
    <source>
        <dbReference type="Proteomes" id="UP000095280"/>
    </source>
</evidence>
<feature type="compositionally biased region" description="Acidic residues" evidence="6">
    <location>
        <begin position="211"/>
        <end position="236"/>
    </location>
</feature>
<evidence type="ECO:0000256" key="6">
    <source>
        <dbReference type="SAM" id="MobiDB-lite"/>
    </source>
</evidence>
<feature type="compositionally biased region" description="Pro residues" evidence="6">
    <location>
        <begin position="317"/>
        <end position="332"/>
    </location>
</feature>
<name>A0A1I8I5R0_9PLAT</name>
<dbReference type="Proteomes" id="UP000095280">
    <property type="component" value="Unplaced"/>
</dbReference>
<feature type="compositionally biased region" description="Acidic residues" evidence="6">
    <location>
        <begin position="266"/>
        <end position="278"/>
    </location>
</feature>
<evidence type="ECO:0000313" key="9">
    <source>
        <dbReference type="WBParaSite" id="maker-uti_cns_0010204-snap-gene-0.6-mRNA-1"/>
    </source>
</evidence>
<dbReference type="Pfam" id="PF16090">
    <property type="entry name" value="DUF4819"/>
    <property type="match status" value="1"/>
</dbReference>
<feature type="compositionally biased region" description="Pro residues" evidence="6">
    <location>
        <begin position="472"/>
        <end position="492"/>
    </location>
</feature>
<feature type="domain" description="Protein capicua homolog-like" evidence="7">
    <location>
        <begin position="68"/>
        <end position="169"/>
    </location>
</feature>
<feature type="compositionally biased region" description="Basic residues" evidence="6">
    <location>
        <begin position="445"/>
        <end position="459"/>
    </location>
</feature>
<evidence type="ECO:0000256" key="3">
    <source>
        <dbReference type="ARBA" id="ARBA00023125"/>
    </source>
</evidence>
<evidence type="ECO:0000256" key="4">
    <source>
        <dbReference type="ARBA" id="ARBA00023163"/>
    </source>
</evidence>
<dbReference type="PANTHER" id="PTHR13059">
    <property type="entry name" value="HMG-BOX TRANSCRIPTION FACTOR BBX"/>
    <property type="match status" value="1"/>
</dbReference>
<reference evidence="9" key="1">
    <citation type="submission" date="2016-11" db="UniProtKB">
        <authorList>
            <consortium name="WormBaseParasite"/>
        </authorList>
    </citation>
    <scope>IDENTIFICATION</scope>
</reference>
<evidence type="ECO:0000256" key="5">
    <source>
        <dbReference type="ARBA" id="ARBA00023242"/>
    </source>
</evidence>
<proteinExistence type="predicted"/>
<feature type="compositionally biased region" description="Low complexity" evidence="6">
    <location>
        <begin position="288"/>
        <end position="297"/>
    </location>
</feature>
<accession>A0A1I8I5R0</accession>
<keyword evidence="1" id="KW-0597">Phosphoprotein</keyword>
<dbReference type="GO" id="GO:0000977">
    <property type="term" value="F:RNA polymerase II transcription regulatory region sequence-specific DNA binding"/>
    <property type="evidence" value="ECO:0007669"/>
    <property type="project" value="TreeGrafter"/>
</dbReference>
<keyword evidence="5" id="KW-0539">Nucleus</keyword>
<dbReference type="PANTHER" id="PTHR13059:SF13">
    <property type="entry name" value="PROTEIN CAPICUA HOMOLOG"/>
    <property type="match status" value="1"/>
</dbReference>
<keyword evidence="3" id="KW-0238">DNA-binding</keyword>